<dbReference type="InterPro" id="IPR036390">
    <property type="entry name" value="WH_DNA-bd_sf"/>
</dbReference>
<evidence type="ECO:0000313" key="2">
    <source>
        <dbReference type="EMBL" id="BAP60957.1"/>
    </source>
</evidence>
<dbReference type="SUPFAM" id="SSF46785">
    <property type="entry name" value="Winged helix' DNA-binding domain"/>
    <property type="match status" value="1"/>
</dbReference>
<dbReference type="GeneID" id="41279256"/>
<dbReference type="Proteomes" id="UP000264208">
    <property type="component" value="Chromosome"/>
</dbReference>
<reference evidence="2 3" key="1">
    <citation type="submission" date="2009-06" db="EMBL/GenBank/DDBJ databases">
        <title>Molecular Evidence for Microbiologically Influenced Corrosion from genome of Methanogen.</title>
        <authorList>
            <person name="Ito N."/>
            <person name="Tsurumaru H."/>
            <person name="Shimizu A."/>
            <person name="Harada T."/>
            <person name="Hosoyama A."/>
            <person name="Horikawa H."/>
            <person name="Wakai S."/>
            <person name="Sasaki K."/>
            <person name="Nishijima K."/>
            <person name="Ataku H."/>
            <person name="Yamazaki J."/>
            <person name="Mise M."/>
            <person name="Yamazaki S."/>
            <person name="Tanikawa S."/>
            <person name="Harayama S."/>
            <person name="Fujita N."/>
        </authorList>
    </citation>
    <scope>NUCLEOTIDE SEQUENCE [LARGE SCALE GENOMIC DNA]</scope>
    <source>
        <strain evidence="3">KA1 ( NBRC 102054)</strain>
    </source>
</reference>
<evidence type="ECO:0000259" key="1">
    <source>
        <dbReference type="Pfam" id="PF21247"/>
    </source>
</evidence>
<dbReference type="RefSeq" id="WP_146778166.1">
    <property type="nucleotide sequence ID" value="NZ_AP011526.1"/>
</dbReference>
<name>A0A2Z5PQP4_METMI</name>
<dbReference type="InterPro" id="IPR049514">
    <property type="entry name" value="Fic-like_C"/>
</dbReference>
<dbReference type="KEGG" id="mmak:MMKA1_08400"/>
<gene>
    <name evidence="2" type="ORF">MMKA1_08400</name>
</gene>
<dbReference type="AlphaFoldDB" id="A0A2Z5PQP4"/>
<sequence>MDYFIENNILDLNSKFIGIYADLNVKLVEKDSVEAPVEAPVDLVETEINILKSLENESLSTSEIAKLIGHTSKSGILKKSLKNLLNLKFIELTIPDKPNSPKQKYRITTLGINQLNN</sequence>
<organism evidence="2 3">
    <name type="scientific">Methanococcus maripaludis KA1</name>
    <dbReference type="NCBI Taxonomy" id="637914"/>
    <lineage>
        <taxon>Archaea</taxon>
        <taxon>Methanobacteriati</taxon>
        <taxon>Methanobacteriota</taxon>
        <taxon>Methanomada group</taxon>
        <taxon>Methanococci</taxon>
        <taxon>Methanococcales</taxon>
        <taxon>Methanococcaceae</taxon>
        <taxon>Methanococcus</taxon>
    </lineage>
</organism>
<proteinExistence type="predicted"/>
<dbReference type="Pfam" id="PF21247">
    <property type="entry name" value="Fic-like_C"/>
    <property type="match status" value="1"/>
</dbReference>
<evidence type="ECO:0000313" key="3">
    <source>
        <dbReference type="Proteomes" id="UP000264208"/>
    </source>
</evidence>
<protein>
    <recommendedName>
        <fullName evidence="1">Filamentation induced by cAMP protein Fic-like C-terminal domain-containing protein</fullName>
    </recommendedName>
</protein>
<accession>A0A2Z5PQP4</accession>
<dbReference type="EMBL" id="AP011526">
    <property type="protein sequence ID" value="BAP60957.1"/>
    <property type="molecule type" value="Genomic_DNA"/>
</dbReference>
<feature type="domain" description="Filamentation induced by cAMP protein Fic-like C-terminal" evidence="1">
    <location>
        <begin position="49"/>
        <end position="108"/>
    </location>
</feature>